<gene>
    <name evidence="1" type="ORF">Pmani_003291</name>
</gene>
<sequence>MPLLGVHTVTDRDLNVLDFIEESYQPLLVLGAIKKSTISSLMPWTFPALQHSIEAATTFCLASPGGVAAGELDGCTVGQCEGKEMSLRRFGVEGKDKWSYAITNFTKDIGLAVKVPRFLNVADFTLLDPARSGLHHVRQGWHGTSESVVAEEGDVNASVICVVEGGISVTLTPFLLPWTQLKCDEEVWQCELMRQGISDWEDNEEKVMPDENSDHHLFLARTTVLPQACLYIPPAWQWSANIPKDTTLLWLRWRGDLAITHQAMEALSHLLQDDTHLGEESIIKVFESWQKRGPSSLWEVVPKEWSRPLVLWGGQNPLLHLVRRYLLSDRSLNLHQFLEEFRVDRTLLPDLVDCPKECQSSAHTIFILLDTDSDGLLTDVDATMITRSTFTLLTQELDELVDELVELGQEQWQQIIQDASPSSRASFLERAKDRMVLSAKTSVKRWVDGDLEGADEDTLKEHLPSLHAKVIEARENKSREVKTEL</sequence>
<keyword evidence="2" id="KW-1185">Reference proteome</keyword>
<proteinExistence type="predicted"/>
<accession>A0AAE1QIV2</accession>
<dbReference type="Proteomes" id="UP001292094">
    <property type="component" value="Unassembled WGS sequence"/>
</dbReference>
<evidence type="ECO:0000313" key="2">
    <source>
        <dbReference type="Proteomes" id="UP001292094"/>
    </source>
</evidence>
<comment type="caution">
    <text evidence="1">The sequence shown here is derived from an EMBL/GenBank/DDBJ whole genome shotgun (WGS) entry which is preliminary data.</text>
</comment>
<evidence type="ECO:0000313" key="1">
    <source>
        <dbReference type="EMBL" id="KAK4326167.1"/>
    </source>
</evidence>
<dbReference type="AlphaFoldDB" id="A0AAE1QIV2"/>
<reference evidence="1" key="1">
    <citation type="submission" date="2023-11" db="EMBL/GenBank/DDBJ databases">
        <title>Genome assemblies of two species of porcelain crab, Petrolisthes cinctipes and Petrolisthes manimaculis (Anomura: Porcellanidae).</title>
        <authorList>
            <person name="Angst P."/>
        </authorList>
    </citation>
    <scope>NUCLEOTIDE SEQUENCE</scope>
    <source>
        <strain evidence="1">PB745_02</strain>
        <tissue evidence="1">Gill</tissue>
    </source>
</reference>
<name>A0AAE1QIV2_9EUCA</name>
<dbReference type="EMBL" id="JAWZYT010000239">
    <property type="protein sequence ID" value="KAK4326167.1"/>
    <property type="molecule type" value="Genomic_DNA"/>
</dbReference>
<protein>
    <submittedName>
        <fullName evidence="1">Uncharacterized protein</fullName>
    </submittedName>
</protein>
<organism evidence="1 2">
    <name type="scientific">Petrolisthes manimaculis</name>
    <dbReference type="NCBI Taxonomy" id="1843537"/>
    <lineage>
        <taxon>Eukaryota</taxon>
        <taxon>Metazoa</taxon>
        <taxon>Ecdysozoa</taxon>
        <taxon>Arthropoda</taxon>
        <taxon>Crustacea</taxon>
        <taxon>Multicrustacea</taxon>
        <taxon>Malacostraca</taxon>
        <taxon>Eumalacostraca</taxon>
        <taxon>Eucarida</taxon>
        <taxon>Decapoda</taxon>
        <taxon>Pleocyemata</taxon>
        <taxon>Anomura</taxon>
        <taxon>Galatheoidea</taxon>
        <taxon>Porcellanidae</taxon>
        <taxon>Petrolisthes</taxon>
    </lineage>
</organism>